<evidence type="ECO:0000256" key="7">
    <source>
        <dbReference type="ARBA" id="ARBA00022989"/>
    </source>
</evidence>
<feature type="transmembrane region" description="Helical" evidence="11">
    <location>
        <begin position="276"/>
        <end position="302"/>
    </location>
</feature>
<dbReference type="RefSeq" id="XP_055869247.1">
    <property type="nucleotide sequence ID" value="XM_056013272.1"/>
</dbReference>
<evidence type="ECO:0000313" key="12">
    <source>
        <dbReference type="Proteomes" id="UP001165740"/>
    </source>
</evidence>
<evidence type="ECO:0000256" key="10">
    <source>
        <dbReference type="ARBA" id="ARBA00023170"/>
    </source>
</evidence>
<proteinExistence type="predicted"/>
<evidence type="ECO:0000256" key="2">
    <source>
        <dbReference type="ARBA" id="ARBA00014411"/>
    </source>
</evidence>
<keyword evidence="10" id="KW-0675">Receptor</keyword>
<dbReference type="PANTHER" id="PTHR21444">
    <property type="entry name" value="COILED-COIL DOMAIN-CONTAINING PROTEIN 180"/>
    <property type="match status" value="1"/>
</dbReference>
<reference evidence="13" key="1">
    <citation type="submission" date="2025-08" db="UniProtKB">
        <authorList>
            <consortium name="RefSeq"/>
        </authorList>
    </citation>
    <scope>IDENTIFICATION</scope>
</reference>
<evidence type="ECO:0000256" key="11">
    <source>
        <dbReference type="SAM" id="Phobius"/>
    </source>
</evidence>
<keyword evidence="6" id="KW-0845">Vitamin A</keyword>
<dbReference type="Pfam" id="PF14752">
    <property type="entry name" value="RBP_receptor"/>
    <property type="match status" value="1"/>
</dbReference>
<feature type="transmembrane region" description="Helical" evidence="11">
    <location>
        <begin position="408"/>
        <end position="435"/>
    </location>
</feature>
<dbReference type="GO" id="GO:0016918">
    <property type="term" value="F:retinal binding"/>
    <property type="evidence" value="ECO:0007669"/>
    <property type="project" value="UniProtKB-KW"/>
</dbReference>
<keyword evidence="9 11" id="KW-0472">Membrane</keyword>
<evidence type="ECO:0000256" key="1">
    <source>
        <dbReference type="ARBA" id="ARBA00004651"/>
    </source>
</evidence>
<feature type="transmembrane region" description="Helical" evidence="11">
    <location>
        <begin position="135"/>
        <end position="154"/>
    </location>
</feature>
<sequence length="777" mass="88884">MSETFLWRLQRLLHGRGNSTEECVHDIDHYMFYRFSIIPAVVISILLAATSTRRKLLSNFMGGRPGLIFPMDTMTRSARFSYSCAFGAMAFLVYLILKEHKFAFEYNGPVALKTLIAVLSMFIYGMVYFPVFASLALATAFSYLIGSLYTWMFLVVDVYKLTECSFNVTGRVVLLVHALPRLLCLAYLSVSLPFRFIRACKKQNFILPTLGEAPYCETLETIKDSYQGKHVRRLLRKPDVENEAKGMVANLKLTLSNLADQFIYHRQSGFRFPSRLLSVMFASASVIYVVTVELLALLLHLYQQIKTVVAVTLYTSTFVPTNFMPTTFTEKHYLATLIVGVVKWSMIVSVSMACVTSFINILFMLSSFRTNLYALYRGDSSQIPPPSAQNAASLCVGSIKYAGFQVAYIFWAYVISMCLYLVICFFLSAIILSLLHGYSDWLLHVVSQIWPSVLSALAIMVLQMVLAKCIFLQGDGRHLRLDNRRFFFIFTYFMFFFNIFLGLFSCLLRILKAMVIGVMFLARLDCSTLPRRFEFFDPGFAAYQGYIHLEVAHTHPVVNVFIRLLAALSRSRSLSHTDLNTEDLKIPIYSQHKVLPTNVSARFHWHVLYTLLHNPTIRIYRKGFIQAMKKARLEGLKVPISDQPITEFDLVKLQAQKERLKEYETLKSKSAQYNLLKGATDLTVGISGVQQKVEVKVQGKKKEKHRKRRFLLFRRHKKQHAESSLIHSLSVDERDNEVKSLQEENIETVKPEGELGTQIQKQETIVRLNDETSAINI</sequence>
<keyword evidence="5 11" id="KW-0812">Transmembrane</keyword>
<dbReference type="GeneID" id="106060794"/>
<evidence type="ECO:0000256" key="8">
    <source>
        <dbReference type="ARBA" id="ARBA00023072"/>
    </source>
</evidence>
<evidence type="ECO:0000256" key="9">
    <source>
        <dbReference type="ARBA" id="ARBA00023136"/>
    </source>
</evidence>
<keyword evidence="12" id="KW-1185">Reference proteome</keyword>
<gene>
    <name evidence="13" type="primary">LOC106060794</name>
</gene>
<evidence type="ECO:0000256" key="6">
    <source>
        <dbReference type="ARBA" id="ARBA00022893"/>
    </source>
</evidence>
<dbReference type="GO" id="GO:0019841">
    <property type="term" value="F:retinol binding"/>
    <property type="evidence" value="ECO:0007669"/>
    <property type="project" value="UniProtKB-KW"/>
</dbReference>
<evidence type="ECO:0000256" key="4">
    <source>
        <dbReference type="ARBA" id="ARBA00022475"/>
    </source>
</evidence>
<feature type="transmembrane region" description="Helical" evidence="11">
    <location>
        <begin position="80"/>
        <end position="97"/>
    </location>
</feature>
<keyword evidence="7 11" id="KW-1133">Transmembrane helix</keyword>
<dbReference type="GO" id="GO:0005886">
    <property type="term" value="C:plasma membrane"/>
    <property type="evidence" value="ECO:0007669"/>
    <property type="project" value="UniProtKB-SubCell"/>
</dbReference>
<evidence type="ECO:0000313" key="13">
    <source>
        <dbReference type="RefSeq" id="XP_055869247.1"/>
    </source>
</evidence>
<protein>
    <recommendedName>
        <fullName evidence="2">Receptor for retinol uptake STRA6</fullName>
    </recommendedName>
</protein>
<name>A0A9W2Z2V2_BIOGL</name>
<dbReference type="GO" id="GO:0034632">
    <property type="term" value="F:retinol transmembrane transporter activity"/>
    <property type="evidence" value="ECO:0007669"/>
    <property type="project" value="InterPro"/>
</dbReference>
<dbReference type="InterPro" id="IPR026612">
    <property type="entry name" value="STRA6-like"/>
</dbReference>
<dbReference type="OMA" id="QVGYIVW"/>
<keyword evidence="3" id="KW-0813">Transport</keyword>
<dbReference type="Proteomes" id="UP001165740">
    <property type="component" value="Chromosome 15"/>
</dbReference>
<dbReference type="PANTHER" id="PTHR21444:SF16">
    <property type="entry name" value="RECEPTOR FOR RETINOL UPTAKE STRA6"/>
    <property type="match status" value="1"/>
</dbReference>
<feature type="transmembrane region" description="Helical" evidence="11">
    <location>
        <begin position="333"/>
        <end position="363"/>
    </location>
</feature>
<feature type="transmembrane region" description="Helical" evidence="11">
    <location>
        <begin position="486"/>
        <end position="511"/>
    </location>
</feature>
<accession>A0A9W2Z2V2</accession>
<dbReference type="OrthoDB" id="2376984at2759"/>
<feature type="transmembrane region" description="Helical" evidence="11">
    <location>
        <begin position="109"/>
        <end position="128"/>
    </location>
</feature>
<keyword evidence="4" id="KW-1003">Cell membrane</keyword>
<organism evidence="12 13">
    <name type="scientific">Biomphalaria glabrata</name>
    <name type="common">Bloodfluke planorb</name>
    <name type="synonym">Freshwater snail</name>
    <dbReference type="NCBI Taxonomy" id="6526"/>
    <lineage>
        <taxon>Eukaryota</taxon>
        <taxon>Metazoa</taxon>
        <taxon>Spiralia</taxon>
        <taxon>Lophotrochozoa</taxon>
        <taxon>Mollusca</taxon>
        <taxon>Gastropoda</taxon>
        <taxon>Heterobranchia</taxon>
        <taxon>Euthyneura</taxon>
        <taxon>Panpulmonata</taxon>
        <taxon>Hygrophila</taxon>
        <taxon>Lymnaeoidea</taxon>
        <taxon>Planorbidae</taxon>
        <taxon>Biomphalaria</taxon>
    </lineage>
</organism>
<feature type="transmembrane region" description="Helical" evidence="11">
    <location>
        <begin position="31"/>
        <end position="49"/>
    </location>
</feature>
<dbReference type="AlphaFoldDB" id="A0A9W2Z2V2"/>
<feature type="transmembrane region" description="Helical" evidence="11">
    <location>
        <begin position="441"/>
        <end position="466"/>
    </location>
</feature>
<dbReference type="GO" id="GO:0038023">
    <property type="term" value="F:signaling receptor activity"/>
    <property type="evidence" value="ECO:0007669"/>
    <property type="project" value="InterPro"/>
</dbReference>
<keyword evidence="8" id="KW-0683">Retinol-binding</keyword>
<comment type="subcellular location">
    <subcellularLocation>
        <location evidence="1">Cell membrane</location>
        <topology evidence="1">Multi-pass membrane protein</topology>
    </subcellularLocation>
</comment>
<feature type="transmembrane region" description="Helical" evidence="11">
    <location>
        <begin position="174"/>
        <end position="194"/>
    </location>
</feature>
<dbReference type="GO" id="GO:0071939">
    <property type="term" value="P:vitamin A import into cell"/>
    <property type="evidence" value="ECO:0007669"/>
    <property type="project" value="TreeGrafter"/>
</dbReference>
<evidence type="ECO:0000256" key="5">
    <source>
        <dbReference type="ARBA" id="ARBA00022692"/>
    </source>
</evidence>
<evidence type="ECO:0000256" key="3">
    <source>
        <dbReference type="ARBA" id="ARBA00022448"/>
    </source>
</evidence>